<dbReference type="GO" id="GO:0022857">
    <property type="term" value="F:transmembrane transporter activity"/>
    <property type="evidence" value="ECO:0007669"/>
    <property type="project" value="InterPro"/>
</dbReference>
<keyword evidence="5 8" id="KW-1133">Transmembrane helix</keyword>
<evidence type="ECO:0000256" key="1">
    <source>
        <dbReference type="ARBA" id="ARBA00004162"/>
    </source>
</evidence>
<dbReference type="KEGG" id="spzr:G5C33_02410"/>
<keyword evidence="6 8" id="KW-0472">Membrane</keyword>
<dbReference type="Pfam" id="PF02472">
    <property type="entry name" value="ExbD"/>
    <property type="match status" value="1"/>
</dbReference>
<evidence type="ECO:0000256" key="4">
    <source>
        <dbReference type="ARBA" id="ARBA00022692"/>
    </source>
</evidence>
<evidence type="ECO:0000256" key="2">
    <source>
        <dbReference type="ARBA" id="ARBA00005811"/>
    </source>
</evidence>
<keyword evidence="10" id="KW-1185">Reference proteome</keyword>
<comment type="similarity">
    <text evidence="2 7">Belongs to the ExbD/TolR family.</text>
</comment>
<evidence type="ECO:0000256" key="7">
    <source>
        <dbReference type="RuleBase" id="RU003879"/>
    </source>
</evidence>
<evidence type="ECO:0000256" key="6">
    <source>
        <dbReference type="ARBA" id="ARBA00023136"/>
    </source>
</evidence>
<name>A0A6G6Y1F3_9SPHN</name>
<reference evidence="9 10" key="1">
    <citation type="submission" date="2020-02" db="EMBL/GenBank/DDBJ databases">
        <authorList>
            <person name="Zheng R.K."/>
            <person name="Sun C.M."/>
        </authorList>
    </citation>
    <scope>NUCLEOTIDE SEQUENCE [LARGE SCALE GENOMIC DNA]</scope>
    <source>
        <strain evidence="10">zrk23</strain>
    </source>
</reference>
<dbReference type="InterPro" id="IPR003400">
    <property type="entry name" value="ExbD"/>
</dbReference>
<dbReference type="Proteomes" id="UP000501568">
    <property type="component" value="Chromosome"/>
</dbReference>
<sequence>MIRARRTRTRADPTVSLINIVFLILIFFMVAGTLAKLPQREIALVESRGLECCAPPDALGVSRDGALHFNGRRYATVAAYLAVIEPGEGPLRILPDRRLPARELLTILARLRAAGAEKIVLLTQDVSA</sequence>
<keyword evidence="7" id="KW-0653">Protein transport</keyword>
<dbReference type="EMBL" id="CP049109">
    <property type="protein sequence ID" value="QIG78755.1"/>
    <property type="molecule type" value="Genomic_DNA"/>
</dbReference>
<evidence type="ECO:0000256" key="5">
    <source>
        <dbReference type="ARBA" id="ARBA00022989"/>
    </source>
</evidence>
<accession>A0A6G6Y1F3</accession>
<comment type="subcellular location">
    <subcellularLocation>
        <location evidence="1">Cell membrane</location>
        <topology evidence="1">Single-pass membrane protein</topology>
    </subcellularLocation>
    <subcellularLocation>
        <location evidence="7">Cell membrane</location>
        <topology evidence="7">Single-pass type II membrane protein</topology>
    </subcellularLocation>
</comment>
<dbReference type="AlphaFoldDB" id="A0A6G6Y1F3"/>
<dbReference type="GO" id="GO:0005886">
    <property type="term" value="C:plasma membrane"/>
    <property type="evidence" value="ECO:0007669"/>
    <property type="project" value="UniProtKB-SubCell"/>
</dbReference>
<evidence type="ECO:0000256" key="3">
    <source>
        <dbReference type="ARBA" id="ARBA00022475"/>
    </source>
</evidence>
<organism evidence="9 10">
    <name type="scientific">Stakelama tenebrarum</name>
    <dbReference type="NCBI Taxonomy" id="2711215"/>
    <lineage>
        <taxon>Bacteria</taxon>
        <taxon>Pseudomonadati</taxon>
        <taxon>Pseudomonadota</taxon>
        <taxon>Alphaproteobacteria</taxon>
        <taxon>Sphingomonadales</taxon>
        <taxon>Sphingomonadaceae</taxon>
        <taxon>Stakelama</taxon>
    </lineage>
</organism>
<feature type="transmembrane region" description="Helical" evidence="8">
    <location>
        <begin position="15"/>
        <end position="35"/>
    </location>
</feature>
<evidence type="ECO:0000313" key="10">
    <source>
        <dbReference type="Proteomes" id="UP000501568"/>
    </source>
</evidence>
<keyword evidence="4 7" id="KW-0812">Transmembrane</keyword>
<dbReference type="GO" id="GO:0015031">
    <property type="term" value="P:protein transport"/>
    <property type="evidence" value="ECO:0007669"/>
    <property type="project" value="UniProtKB-KW"/>
</dbReference>
<keyword evidence="3" id="KW-1003">Cell membrane</keyword>
<dbReference type="RefSeq" id="WP_165325753.1">
    <property type="nucleotide sequence ID" value="NZ_CP049109.1"/>
</dbReference>
<keyword evidence="7" id="KW-0813">Transport</keyword>
<gene>
    <name evidence="9" type="ORF">G5C33_02410</name>
</gene>
<evidence type="ECO:0000313" key="9">
    <source>
        <dbReference type="EMBL" id="QIG78755.1"/>
    </source>
</evidence>
<protein>
    <submittedName>
        <fullName evidence="9">Biopolymer transporter ExbD</fullName>
    </submittedName>
</protein>
<proteinExistence type="inferred from homology"/>
<evidence type="ECO:0000256" key="8">
    <source>
        <dbReference type="SAM" id="Phobius"/>
    </source>
</evidence>